<dbReference type="InterPro" id="IPR008979">
    <property type="entry name" value="Galactose-bd-like_sf"/>
</dbReference>
<evidence type="ECO:0000313" key="1">
    <source>
        <dbReference type="EMBL" id="UTJ05385.1"/>
    </source>
</evidence>
<dbReference type="Gene3D" id="2.60.120.260">
    <property type="entry name" value="Galactose-binding domain-like"/>
    <property type="match status" value="1"/>
</dbReference>
<protein>
    <recommendedName>
        <fullName evidence="3">Ubiquitin-activating enzyme E1 FCCH domain-containing protein</fullName>
    </recommendedName>
</protein>
<dbReference type="RefSeq" id="WP_254575566.1">
    <property type="nucleotide sequence ID" value="NZ_CP100595.1"/>
</dbReference>
<dbReference type="Proteomes" id="UP001060012">
    <property type="component" value="Chromosome"/>
</dbReference>
<reference evidence="1" key="1">
    <citation type="submission" date="2022-07" db="EMBL/GenBank/DDBJ databases">
        <title>Arcobacter roscoffensis sp. nov., a marine bacterium isolated from coastal seawater collected from Roscoff, France.</title>
        <authorList>
            <person name="Pascual J."/>
            <person name="Lepeaux C."/>
            <person name="Methner A."/>
            <person name="Overmann J."/>
        </authorList>
    </citation>
    <scope>NUCLEOTIDE SEQUENCE</scope>
    <source>
        <strain evidence="1">ARW1-2F2</strain>
    </source>
</reference>
<proteinExistence type="predicted"/>
<gene>
    <name evidence="1" type="ORF">NJU99_08900</name>
</gene>
<sequence length="1014" mass="113998">MTQIPIINKYTTTPSRKRPETFSSDRDIRLEEDNLRIDEMNNTAEAINDVTTDINAKNTNVNNKHTDVTSKHSEVISARDTAVAKADEVKNLQLPTQATYTYEEFNKMLAATFEKAGFIYHHKPLIHPEDVFEKTNIPNTLRLKTHMINGFFDGDKIIDFGVDYIDIVFPEKPFAPTSTDELLDDKVHRLICQQAHNKGDFIVTGNELISNGNFKSGSLNWQDNTNGGTFEIVDSILHISTTSTSNEAFQSTESILIKGGITYVFTYRITDVSNGGAIFNSLTGGKLFDLDTSIGVHTHIYTVSSDTNFVFKIRMDGANNNLWICDISIRQKDTIYQAIKNTNEMFDIESSLTSYSNIFSGLVVKKLTSDEKGMEGFYLSEFDYGSNWNPNTENYTVGAWLYLGTTENMSLKNPYFEKRTKVTRRDFILFNKTTKTFQTFKGYKEFNVAAPDVNDFVEVYDEYSLVKQNVITDGIDEFVFIGVMGNCLNAGAYHFIYNKFGTSRYLVNDGMSARYWHETNELTSYTAFVKGIVSVNDGFHSGEGFGNVAISHPLKLAYDKVYIYSENGVGFNFLPLANRHSNLLELEHLKKYYINNGQVCKLANETYTVGNRFGNTCYFAANLKVDVYLPYKTASKNFKVGERVRIIGTNPLFVAEFTIKRIIESPDAPNDLISTDNVNDIELILGTDPSGYIEIESIEKASHISTYGSVNHADILGSKDDYLTEWKQWLQCGNSIVSANSLLIGQDETIYINGTYNPIGTLKLENEPQRIYTDDGNTWLTAPFNGNKELNILWGGLNNTAGRIAVMEYKGKNTLSQVQPKSIDYLSNEVLFQNCNFLYKGSNIVNSLGFISTANELNSLEIKPFKTISIGAKYTSKDGSKNIKYGDVILALDGLYNSGEDGIYYMNIGFEGTYNLSAFYYDSSNFIKLGKKPFIGTTPMHEPITANTTNSKAAKWFSAISKDYYQIFIKELAYNTTTSSFDGDNNKFDQLTNGTQTDLNGKKIKTRIVGVKLC</sequence>
<evidence type="ECO:0008006" key="3">
    <source>
        <dbReference type="Google" id="ProtNLM"/>
    </source>
</evidence>
<organism evidence="1 2">
    <name type="scientific">Arcobacter roscoffensis</name>
    <dbReference type="NCBI Taxonomy" id="2961520"/>
    <lineage>
        <taxon>Bacteria</taxon>
        <taxon>Pseudomonadati</taxon>
        <taxon>Campylobacterota</taxon>
        <taxon>Epsilonproteobacteria</taxon>
        <taxon>Campylobacterales</taxon>
        <taxon>Arcobacteraceae</taxon>
        <taxon>Arcobacter</taxon>
    </lineage>
</organism>
<accession>A0ABY5E0Z5</accession>
<evidence type="ECO:0000313" key="2">
    <source>
        <dbReference type="Proteomes" id="UP001060012"/>
    </source>
</evidence>
<dbReference type="EMBL" id="CP100595">
    <property type="protein sequence ID" value="UTJ05385.1"/>
    <property type="molecule type" value="Genomic_DNA"/>
</dbReference>
<name>A0ABY5E0Z5_9BACT</name>
<keyword evidence="2" id="KW-1185">Reference proteome</keyword>
<dbReference type="SUPFAM" id="SSF49785">
    <property type="entry name" value="Galactose-binding domain-like"/>
    <property type="match status" value="1"/>
</dbReference>